<accession>A0A0E9R1G8</accession>
<name>A0A0E9R1G8_ANGAN</name>
<evidence type="ECO:0000313" key="1">
    <source>
        <dbReference type="EMBL" id="JAH22183.1"/>
    </source>
</evidence>
<sequence length="44" mass="5326">MNMSNTKYQICFIQQIAFLEMTYLCSFVRWLAPQPLPWETRVRA</sequence>
<proteinExistence type="predicted"/>
<organism evidence="1">
    <name type="scientific">Anguilla anguilla</name>
    <name type="common">European freshwater eel</name>
    <name type="synonym">Muraena anguilla</name>
    <dbReference type="NCBI Taxonomy" id="7936"/>
    <lineage>
        <taxon>Eukaryota</taxon>
        <taxon>Metazoa</taxon>
        <taxon>Chordata</taxon>
        <taxon>Craniata</taxon>
        <taxon>Vertebrata</taxon>
        <taxon>Euteleostomi</taxon>
        <taxon>Actinopterygii</taxon>
        <taxon>Neopterygii</taxon>
        <taxon>Teleostei</taxon>
        <taxon>Anguilliformes</taxon>
        <taxon>Anguillidae</taxon>
        <taxon>Anguilla</taxon>
    </lineage>
</organism>
<dbReference type="AlphaFoldDB" id="A0A0E9R1G8"/>
<reference evidence="1" key="1">
    <citation type="submission" date="2014-11" db="EMBL/GenBank/DDBJ databases">
        <authorList>
            <person name="Amaro Gonzalez C."/>
        </authorList>
    </citation>
    <scope>NUCLEOTIDE SEQUENCE</scope>
</reference>
<protein>
    <submittedName>
        <fullName evidence="1">Uncharacterized protein</fullName>
    </submittedName>
</protein>
<reference evidence="1" key="2">
    <citation type="journal article" date="2015" name="Fish Shellfish Immunol.">
        <title>Early steps in the European eel (Anguilla anguilla)-Vibrio vulnificus interaction in the gills: Role of the RtxA13 toxin.</title>
        <authorList>
            <person name="Callol A."/>
            <person name="Pajuelo D."/>
            <person name="Ebbesson L."/>
            <person name="Teles M."/>
            <person name="MacKenzie S."/>
            <person name="Amaro C."/>
        </authorList>
    </citation>
    <scope>NUCLEOTIDE SEQUENCE</scope>
</reference>
<dbReference type="EMBL" id="GBXM01086394">
    <property type="protein sequence ID" value="JAH22183.1"/>
    <property type="molecule type" value="Transcribed_RNA"/>
</dbReference>